<reference evidence="9 10" key="1">
    <citation type="submission" date="2018-09" db="EMBL/GenBank/DDBJ databases">
        <title>Streptomyces sp. nov. DS1-2, an endophytic actinomycete isolated from roots of Dendrobium scabrilingue.</title>
        <authorList>
            <person name="Kuncharoen N."/>
            <person name="Kudo T."/>
            <person name="Ohkuma M."/>
            <person name="Yuki M."/>
            <person name="Tanasupawat S."/>
        </authorList>
    </citation>
    <scope>NUCLEOTIDE SEQUENCE [LARGE SCALE GENOMIC DNA]</scope>
    <source>
        <strain evidence="7 10">AZ1-7</strain>
        <strain evidence="8 9">DS1-2</strain>
    </source>
</reference>
<accession>A0A3A9WCC1</accession>
<dbReference type="InterPro" id="IPR001099">
    <property type="entry name" value="Chalcone/stilbene_synt_N"/>
</dbReference>
<keyword evidence="9" id="KW-1185">Reference proteome</keyword>
<dbReference type="PANTHER" id="PTHR11877:SF99">
    <property type="entry name" value="1,3,6,8-TETRAHYDROXYNAPHTHALENE SYNTHASE"/>
    <property type="match status" value="1"/>
</dbReference>
<evidence type="ECO:0000259" key="6">
    <source>
        <dbReference type="Pfam" id="PF02797"/>
    </source>
</evidence>
<feature type="active site" description="Acyl-thioester intermediate" evidence="4">
    <location>
        <position position="137"/>
    </location>
</feature>
<protein>
    <submittedName>
        <fullName evidence="7">Type III polyketide synthase</fullName>
    </submittedName>
</protein>
<dbReference type="Proteomes" id="UP000275024">
    <property type="component" value="Unassembled WGS sequence"/>
</dbReference>
<sequence>MSHIAGVEKVLAPYRHAQGDITRLARACLPDANGALLERVHASARVSHRHTALPLDAYPGLDGFGGRNEAFVAAAVRMGADAVSGGLRAAGVAPDEVDLLMFVSTTGLAAPSIDARLVERLGLRADVKRLPVFGLGCAAGAAGIGRLHDYLCGWPEHVAVLLSVELCSLTFRRTDPSPANLVGTALFGDGAAAVVARGEGRRPAPGEGPAVVASRSRLYPGTERAMGWDVADDGFGIVLDPGIPDIVRAHLAADVDQFLADHKLTRDDIGAWVCHPGGPKVLMTMAETLALPDGALDITWRSLAAIGNISSASVLHVLRDTMDRRPPAGTWGLLTALGPGFASELVLLRW</sequence>
<dbReference type="GO" id="GO:0030639">
    <property type="term" value="P:polyketide biosynthetic process"/>
    <property type="evidence" value="ECO:0007669"/>
    <property type="project" value="TreeGrafter"/>
</dbReference>
<dbReference type="EMBL" id="RBDX01000017">
    <property type="protein sequence ID" value="RKN07014.1"/>
    <property type="molecule type" value="Genomic_DNA"/>
</dbReference>
<dbReference type="Gene3D" id="3.40.47.10">
    <property type="match status" value="2"/>
</dbReference>
<keyword evidence="3" id="KW-0012">Acyltransferase</keyword>
<dbReference type="Pfam" id="PF00195">
    <property type="entry name" value="Chal_sti_synt_N"/>
    <property type="match status" value="1"/>
</dbReference>
<proteinExistence type="inferred from homology"/>
<evidence type="ECO:0000313" key="8">
    <source>
        <dbReference type="EMBL" id="RKN15075.1"/>
    </source>
</evidence>
<evidence type="ECO:0000256" key="2">
    <source>
        <dbReference type="ARBA" id="ARBA00022679"/>
    </source>
</evidence>
<evidence type="ECO:0000256" key="3">
    <source>
        <dbReference type="ARBA" id="ARBA00023315"/>
    </source>
</evidence>
<keyword evidence="2" id="KW-0808">Transferase</keyword>
<dbReference type="InterPro" id="IPR011141">
    <property type="entry name" value="Polyketide_synthase_type-III"/>
</dbReference>
<dbReference type="RefSeq" id="WP_120700037.1">
    <property type="nucleotide sequence ID" value="NZ_RBDX01000017.1"/>
</dbReference>
<dbReference type="Pfam" id="PF02797">
    <property type="entry name" value="Chal_sti_synt_C"/>
    <property type="match status" value="1"/>
</dbReference>
<dbReference type="CDD" id="cd00831">
    <property type="entry name" value="CHS_like"/>
    <property type="match status" value="1"/>
</dbReference>
<dbReference type="InterPro" id="IPR016039">
    <property type="entry name" value="Thiolase-like"/>
</dbReference>
<gene>
    <name evidence="8" type="ORF">D7318_28055</name>
    <name evidence="7" type="ORF">D7319_20185</name>
</gene>
<dbReference type="GO" id="GO:0016747">
    <property type="term" value="F:acyltransferase activity, transferring groups other than amino-acyl groups"/>
    <property type="evidence" value="ECO:0007669"/>
    <property type="project" value="InterPro"/>
</dbReference>
<name>A0A3A9WCC1_9ACTN</name>
<evidence type="ECO:0000259" key="5">
    <source>
        <dbReference type="Pfam" id="PF00195"/>
    </source>
</evidence>
<dbReference type="InterPro" id="IPR012328">
    <property type="entry name" value="Chalcone/stilbene_synt_C"/>
</dbReference>
<dbReference type="PIRSF" id="PIRSF000451">
    <property type="entry name" value="PKS_III"/>
    <property type="match status" value="1"/>
</dbReference>
<evidence type="ECO:0000313" key="9">
    <source>
        <dbReference type="Proteomes" id="UP000268652"/>
    </source>
</evidence>
<dbReference type="OrthoDB" id="9786288at2"/>
<evidence type="ECO:0000313" key="10">
    <source>
        <dbReference type="Proteomes" id="UP000275024"/>
    </source>
</evidence>
<organism evidence="7 10">
    <name type="scientific">Streptomyces radicis</name>
    <dbReference type="NCBI Taxonomy" id="1750517"/>
    <lineage>
        <taxon>Bacteria</taxon>
        <taxon>Bacillati</taxon>
        <taxon>Actinomycetota</taxon>
        <taxon>Actinomycetes</taxon>
        <taxon>Kitasatosporales</taxon>
        <taxon>Streptomycetaceae</taxon>
        <taxon>Streptomyces</taxon>
    </lineage>
</organism>
<dbReference type="Proteomes" id="UP000268652">
    <property type="component" value="Unassembled WGS sequence"/>
</dbReference>
<feature type="domain" description="Chalcone/stilbene synthase C-terminal" evidence="6">
    <location>
        <begin position="213"/>
        <end position="349"/>
    </location>
</feature>
<comment type="similarity">
    <text evidence="1">Belongs to the thiolase-like superfamily. Chalcone/stilbene synthases family.</text>
</comment>
<dbReference type="SUPFAM" id="SSF53901">
    <property type="entry name" value="Thiolase-like"/>
    <property type="match status" value="1"/>
</dbReference>
<evidence type="ECO:0000313" key="7">
    <source>
        <dbReference type="EMBL" id="RKN07014.1"/>
    </source>
</evidence>
<evidence type="ECO:0000256" key="1">
    <source>
        <dbReference type="ARBA" id="ARBA00005531"/>
    </source>
</evidence>
<comment type="caution">
    <text evidence="7">The sequence shown here is derived from an EMBL/GenBank/DDBJ whole genome shotgun (WGS) entry which is preliminary data.</text>
</comment>
<dbReference type="PANTHER" id="PTHR11877">
    <property type="entry name" value="HYDROXYMETHYLGLUTARYL-COA SYNTHASE"/>
    <property type="match status" value="1"/>
</dbReference>
<dbReference type="AlphaFoldDB" id="A0A3A9WCC1"/>
<dbReference type="EMBL" id="RBDY01000035">
    <property type="protein sequence ID" value="RKN15075.1"/>
    <property type="molecule type" value="Genomic_DNA"/>
</dbReference>
<feature type="domain" description="Chalcone/stilbene synthase N-terminal" evidence="5">
    <location>
        <begin position="66"/>
        <end position="195"/>
    </location>
</feature>
<evidence type="ECO:0000256" key="4">
    <source>
        <dbReference type="PIRSR" id="PIRSR000451-1"/>
    </source>
</evidence>